<dbReference type="InterPro" id="IPR036915">
    <property type="entry name" value="Cyclin-like_sf"/>
</dbReference>
<dbReference type="GO" id="GO:0019901">
    <property type="term" value="F:protein kinase binding"/>
    <property type="evidence" value="ECO:0007669"/>
    <property type="project" value="InterPro"/>
</dbReference>
<organism evidence="1 2">
    <name type="scientific">Orbilia ellipsospora</name>
    <dbReference type="NCBI Taxonomy" id="2528407"/>
    <lineage>
        <taxon>Eukaryota</taxon>
        <taxon>Fungi</taxon>
        <taxon>Dikarya</taxon>
        <taxon>Ascomycota</taxon>
        <taxon>Pezizomycotina</taxon>
        <taxon>Orbiliomycetes</taxon>
        <taxon>Orbiliales</taxon>
        <taxon>Orbiliaceae</taxon>
        <taxon>Orbilia</taxon>
    </lineage>
</organism>
<proteinExistence type="predicted"/>
<dbReference type="Gene3D" id="1.10.472.10">
    <property type="entry name" value="Cyclin-like"/>
    <property type="match status" value="1"/>
</dbReference>
<dbReference type="Proteomes" id="UP001365542">
    <property type="component" value="Unassembled WGS sequence"/>
</dbReference>
<dbReference type="AlphaFoldDB" id="A0AAV9WSW9"/>
<evidence type="ECO:0000313" key="2">
    <source>
        <dbReference type="Proteomes" id="UP001365542"/>
    </source>
</evidence>
<dbReference type="CDD" id="cd20557">
    <property type="entry name" value="CYCLIN_ScPCL1-like"/>
    <property type="match status" value="1"/>
</dbReference>
<dbReference type="InterPro" id="IPR013922">
    <property type="entry name" value="Cyclin_PHO80-like"/>
</dbReference>
<protein>
    <submittedName>
        <fullName evidence="1">Uncharacterized protein</fullName>
    </submittedName>
</protein>
<dbReference type="GO" id="GO:0000307">
    <property type="term" value="C:cyclin-dependent protein kinase holoenzyme complex"/>
    <property type="evidence" value="ECO:0007669"/>
    <property type="project" value="TreeGrafter"/>
</dbReference>
<gene>
    <name evidence="1" type="ORF">TWF694_005646</name>
</gene>
<dbReference type="SUPFAM" id="SSF47954">
    <property type="entry name" value="Cyclin-like"/>
    <property type="match status" value="1"/>
</dbReference>
<dbReference type="PANTHER" id="PTHR15615">
    <property type="match status" value="1"/>
</dbReference>
<reference evidence="1 2" key="1">
    <citation type="submission" date="2019-10" db="EMBL/GenBank/DDBJ databases">
        <authorList>
            <person name="Palmer J.M."/>
        </authorList>
    </citation>
    <scope>NUCLEOTIDE SEQUENCE [LARGE SCALE GENOMIC DNA]</scope>
    <source>
        <strain evidence="1 2">TWF694</strain>
    </source>
</reference>
<dbReference type="GO" id="GO:0016538">
    <property type="term" value="F:cyclin-dependent protein serine/threonine kinase regulator activity"/>
    <property type="evidence" value="ECO:0007669"/>
    <property type="project" value="TreeGrafter"/>
</dbReference>
<comment type="caution">
    <text evidence="1">The sequence shown here is derived from an EMBL/GenBank/DDBJ whole genome shotgun (WGS) entry which is preliminary data.</text>
</comment>
<dbReference type="PANTHER" id="PTHR15615:SF36">
    <property type="entry name" value="PHO85 CYCLIN-5"/>
    <property type="match status" value="1"/>
</dbReference>
<sequence length="260" mass="29458">MVEGLPYSLSIHSNKRTVANPTRTRKLLETRDERILGSFKEPRACSLSPSSFARQADRKVNFIDSLVNTAAQIVEAIWPSSLIHEPYEPSLFLALPLRTFIQKVLRRSRTSYSTLQVALYYLFLIRSFVPMVDAAVLTSDLCYDARALRCGRRMFLAALILASKYLQDRNYSTRAWSKISGLDIPEINTNERAFLITVNWELHVSDRIFDKWTKIVLKYTPTLVHAPRSSGQREYPANKWAGIFSLIGPSLAGALSIDTG</sequence>
<dbReference type="Pfam" id="PF08613">
    <property type="entry name" value="Cyclin"/>
    <property type="match status" value="1"/>
</dbReference>
<dbReference type="EMBL" id="JAVHJO010000018">
    <property type="protein sequence ID" value="KAK6523977.1"/>
    <property type="molecule type" value="Genomic_DNA"/>
</dbReference>
<evidence type="ECO:0000313" key="1">
    <source>
        <dbReference type="EMBL" id="KAK6523977.1"/>
    </source>
</evidence>
<dbReference type="GO" id="GO:0005634">
    <property type="term" value="C:nucleus"/>
    <property type="evidence" value="ECO:0007669"/>
    <property type="project" value="TreeGrafter"/>
</dbReference>
<keyword evidence="2" id="KW-1185">Reference proteome</keyword>
<accession>A0AAV9WSW9</accession>
<name>A0AAV9WSW9_9PEZI</name>